<evidence type="ECO:0000256" key="8">
    <source>
        <dbReference type="ARBA" id="ARBA00046464"/>
    </source>
</evidence>
<keyword evidence="7" id="KW-0458">Lysosome</keyword>
<comment type="subcellular location">
    <subcellularLocation>
        <location evidence="1">Lysosome membrane</location>
        <topology evidence="1">Multi-pass membrane protein</topology>
    </subcellularLocation>
    <subcellularLocation>
        <location evidence="10">Membrane</location>
        <topology evidence="10">Multi-pass membrane protein</topology>
    </subcellularLocation>
</comment>
<feature type="transmembrane region" description="Helical" evidence="10">
    <location>
        <begin position="54"/>
        <end position="74"/>
    </location>
</feature>
<keyword evidence="4 10" id="KW-1133">Transmembrane helix</keyword>
<dbReference type="GO" id="GO:0005765">
    <property type="term" value="C:lysosomal membrane"/>
    <property type="evidence" value="ECO:0007669"/>
    <property type="project" value="UniProtKB-SubCell"/>
</dbReference>
<organism evidence="11 12">
    <name type="scientific">Eleutherodactylus coqui</name>
    <name type="common">Puerto Rican coqui</name>
    <dbReference type="NCBI Taxonomy" id="57060"/>
    <lineage>
        <taxon>Eukaryota</taxon>
        <taxon>Metazoa</taxon>
        <taxon>Chordata</taxon>
        <taxon>Craniata</taxon>
        <taxon>Vertebrata</taxon>
        <taxon>Euteleostomi</taxon>
        <taxon>Amphibia</taxon>
        <taxon>Batrachia</taxon>
        <taxon>Anura</taxon>
        <taxon>Neobatrachia</taxon>
        <taxon>Hyloidea</taxon>
        <taxon>Eleutherodactylidae</taxon>
        <taxon>Eleutherodactylinae</taxon>
        <taxon>Eleutherodactylus</taxon>
        <taxon>Eleutherodactylus</taxon>
    </lineage>
</organism>
<keyword evidence="3 10" id="KW-0812">Transmembrane</keyword>
<keyword evidence="5 10" id="KW-0472">Membrane</keyword>
<evidence type="ECO:0000256" key="2">
    <source>
        <dbReference type="ARBA" id="ARBA00006840"/>
    </source>
</evidence>
<evidence type="ECO:0000313" key="12">
    <source>
        <dbReference type="Proteomes" id="UP000770717"/>
    </source>
</evidence>
<feature type="transmembrane region" description="Helical" evidence="10">
    <location>
        <begin position="231"/>
        <end position="256"/>
    </location>
</feature>
<dbReference type="PIRSF" id="PIRSF002419">
    <property type="entry name" value="Tetraspanin"/>
    <property type="match status" value="1"/>
</dbReference>
<dbReference type="InterPro" id="IPR018503">
    <property type="entry name" value="Tetraspanin_CS"/>
</dbReference>
<comment type="function">
    <text evidence="9">Structural component of specialized membrane microdomains known as tetraspanin-enriched microdomains (TERMs), which act as platforms for receptor clustering and signaling. Participates thereby in diverse biological functions such as cell signal transduction, adhesion, migration and protein trafficking. Regulates neuronal differentiation in response to NGF by facilitating NGF-mediated activation of NTRK1/TRKA receptor tyrosine kinase and subsequent downstream signaling pathways. Plays a role in the inhibition of TNFalpha-induced apoptosis. Mechanistically, inhibits the NF-kappa-B signaling pathway by blocking phosphorylation of CHUK. Also promotes the stability of the thiamine transporter 1/SLC19A2 in intestinal epithelial cells leading to an increase of thiamine uptake process.</text>
</comment>
<comment type="similarity">
    <text evidence="2 10">Belongs to the tetraspanin (TM4SF) family.</text>
</comment>
<dbReference type="PANTHER" id="PTHR19282:SF216">
    <property type="entry name" value="TETRASPANIN-1"/>
    <property type="match status" value="1"/>
</dbReference>
<dbReference type="Gene3D" id="1.10.1450.10">
    <property type="entry name" value="Tetraspanin"/>
    <property type="match status" value="1"/>
</dbReference>
<evidence type="ECO:0000256" key="9">
    <source>
        <dbReference type="ARBA" id="ARBA00054958"/>
    </source>
</evidence>
<sequence length="266" mass="28204">MSCFTCIKVLMILFNLAIFLAGGTLLGVGIWVSVDSGSFLKVFGVLPHGVASQLVNVGYFLIAIGLLLLILGFLGCCGAQKESKCLLLTFFSIVLIIFIAEIAGAVVVLVYSPVIESILSSVLVPVLQKDFGRDEQVTRIWNATMTEVSSRDGGLPSPTRWLQAPPLSLQLNCCGVNGYGDFNNSAFVSSNNGHYPRPCCDSGAACTQQTADASHVKGCFRQILDLIKSKAAIVGGVAAGICALELAAMIVSMYLYCRLDKGGSIH</sequence>
<dbReference type="PROSITE" id="PS00421">
    <property type="entry name" value="TM4_1"/>
    <property type="match status" value="1"/>
</dbReference>
<evidence type="ECO:0000256" key="5">
    <source>
        <dbReference type="ARBA" id="ARBA00023136"/>
    </source>
</evidence>
<accession>A0A8J6B638</accession>
<keyword evidence="6" id="KW-0325">Glycoprotein</keyword>
<dbReference type="InterPro" id="IPR008952">
    <property type="entry name" value="Tetraspanin_EC2_sf"/>
</dbReference>
<evidence type="ECO:0000313" key="11">
    <source>
        <dbReference type="EMBL" id="KAG9464777.1"/>
    </source>
</evidence>
<protein>
    <recommendedName>
        <fullName evidence="10">Tetraspanin</fullName>
    </recommendedName>
</protein>
<comment type="subunit">
    <text evidence="8">Interacts with SLC19A2. Interacts with NTRK1/TRKA.</text>
</comment>
<dbReference type="EMBL" id="WNTK01003912">
    <property type="protein sequence ID" value="KAG9464777.1"/>
    <property type="molecule type" value="Genomic_DNA"/>
</dbReference>
<reference evidence="11" key="1">
    <citation type="thesis" date="2020" institute="ProQuest LLC" country="789 East Eisenhower Parkway, Ann Arbor, MI, USA">
        <title>Comparative Genomics and Chromosome Evolution.</title>
        <authorList>
            <person name="Mudd A.B."/>
        </authorList>
    </citation>
    <scope>NUCLEOTIDE SEQUENCE</scope>
    <source>
        <strain evidence="11">HN-11 Male</strain>
        <tissue evidence="11">Kidney and liver</tissue>
    </source>
</reference>
<evidence type="ECO:0000256" key="6">
    <source>
        <dbReference type="ARBA" id="ARBA00023180"/>
    </source>
</evidence>
<name>A0A8J6B638_ELECQ</name>
<dbReference type="PANTHER" id="PTHR19282">
    <property type="entry name" value="TETRASPANIN"/>
    <property type="match status" value="1"/>
</dbReference>
<evidence type="ECO:0000256" key="10">
    <source>
        <dbReference type="RuleBase" id="RU361218"/>
    </source>
</evidence>
<dbReference type="OrthoDB" id="6134317at2759"/>
<dbReference type="Pfam" id="PF00335">
    <property type="entry name" value="Tetraspanin"/>
    <property type="match status" value="1"/>
</dbReference>
<proteinExistence type="inferred from homology"/>
<gene>
    <name evidence="11" type="ORF">GDO78_019397</name>
</gene>
<dbReference type="InterPro" id="IPR000301">
    <property type="entry name" value="Tetraspanin_animals"/>
</dbReference>
<evidence type="ECO:0000256" key="1">
    <source>
        <dbReference type="ARBA" id="ARBA00004155"/>
    </source>
</evidence>
<evidence type="ECO:0000256" key="4">
    <source>
        <dbReference type="ARBA" id="ARBA00022989"/>
    </source>
</evidence>
<dbReference type="SUPFAM" id="SSF48652">
    <property type="entry name" value="Tetraspanin"/>
    <property type="match status" value="1"/>
</dbReference>
<keyword evidence="12" id="KW-1185">Reference proteome</keyword>
<dbReference type="AlphaFoldDB" id="A0A8J6B638"/>
<dbReference type="GO" id="GO:0005886">
    <property type="term" value="C:plasma membrane"/>
    <property type="evidence" value="ECO:0007669"/>
    <property type="project" value="TreeGrafter"/>
</dbReference>
<evidence type="ECO:0000256" key="7">
    <source>
        <dbReference type="ARBA" id="ARBA00023228"/>
    </source>
</evidence>
<dbReference type="Proteomes" id="UP000770717">
    <property type="component" value="Unassembled WGS sequence"/>
</dbReference>
<comment type="caution">
    <text evidence="11">The sequence shown here is derived from an EMBL/GenBank/DDBJ whole genome shotgun (WGS) entry which is preliminary data.</text>
</comment>
<dbReference type="PRINTS" id="PR00259">
    <property type="entry name" value="TMFOUR"/>
</dbReference>
<feature type="transmembrane region" description="Helical" evidence="10">
    <location>
        <begin position="12"/>
        <end position="34"/>
    </location>
</feature>
<feature type="transmembrane region" description="Helical" evidence="10">
    <location>
        <begin position="86"/>
        <end position="111"/>
    </location>
</feature>
<evidence type="ECO:0000256" key="3">
    <source>
        <dbReference type="ARBA" id="ARBA00022692"/>
    </source>
</evidence>
<dbReference type="InterPro" id="IPR018499">
    <property type="entry name" value="Tetraspanin/Peripherin"/>
</dbReference>
<dbReference type="CDD" id="cd03156">
    <property type="entry name" value="uroplakin_I_like_LEL"/>
    <property type="match status" value="1"/>
</dbReference>